<evidence type="ECO:0000256" key="1">
    <source>
        <dbReference type="ARBA" id="ARBA00061640"/>
    </source>
</evidence>
<dbReference type="InterPro" id="IPR004244">
    <property type="entry name" value="Transposase_22"/>
</dbReference>
<organism evidence="2 3">
    <name type="scientific">Pelobates cultripes</name>
    <name type="common">Western spadefoot toad</name>
    <dbReference type="NCBI Taxonomy" id="61616"/>
    <lineage>
        <taxon>Eukaryota</taxon>
        <taxon>Metazoa</taxon>
        <taxon>Chordata</taxon>
        <taxon>Craniata</taxon>
        <taxon>Vertebrata</taxon>
        <taxon>Euteleostomi</taxon>
        <taxon>Amphibia</taxon>
        <taxon>Batrachia</taxon>
        <taxon>Anura</taxon>
        <taxon>Pelobatoidea</taxon>
        <taxon>Pelobatidae</taxon>
        <taxon>Pelobates</taxon>
    </lineage>
</organism>
<dbReference type="Proteomes" id="UP001295444">
    <property type="component" value="Chromosome 11"/>
</dbReference>
<comment type="similarity">
    <text evidence="1">Belongs to the transposase 22 family.</text>
</comment>
<evidence type="ECO:0000313" key="3">
    <source>
        <dbReference type="Proteomes" id="UP001295444"/>
    </source>
</evidence>
<dbReference type="Gene3D" id="3.30.70.1820">
    <property type="entry name" value="L1 transposable element, RRM domain"/>
    <property type="match status" value="1"/>
</dbReference>
<name>A0AAD1TD79_PELCU</name>
<dbReference type="AlphaFoldDB" id="A0AAD1TD79"/>
<reference evidence="2" key="1">
    <citation type="submission" date="2022-03" db="EMBL/GenBank/DDBJ databases">
        <authorList>
            <person name="Alioto T."/>
            <person name="Alioto T."/>
            <person name="Gomez Garrido J."/>
        </authorList>
    </citation>
    <scope>NUCLEOTIDE SEQUENCE</scope>
</reference>
<protein>
    <submittedName>
        <fullName evidence="2">Uncharacterized protein</fullName>
    </submittedName>
</protein>
<dbReference type="Gene3D" id="3.30.250.20">
    <property type="entry name" value="L1 transposable element, C-terminal domain"/>
    <property type="match status" value="1"/>
</dbReference>
<keyword evidence="3" id="KW-1185">Reference proteome</keyword>
<dbReference type="FunFam" id="3.30.70.1820:FF:000002">
    <property type="entry name" value="LINE-1 retrotransposable element ORF1 protein"/>
    <property type="match status" value="1"/>
</dbReference>
<sequence length="212" mass="24672">MEETQEAHNHLIDQVNTLQVTISTMENKLMDIEDRARRNNLRLWGIPETVAPADLQAYLHEFFHVLSPDTPSAMLLLDRAHRIPKPQHLPPSVPRDVILCAHYHHIKEIILKQSRNNKNIPSKYTDIKIFPDLSAATLRRRKTFQPITTILRQHQIAYRWGYPLKLLISKEGATKVLNSPEDGEKLLREWNLPTPSKPTRETAALHREWRKA</sequence>
<dbReference type="EMBL" id="OW240922">
    <property type="protein sequence ID" value="CAH2322456.1"/>
    <property type="molecule type" value="Genomic_DNA"/>
</dbReference>
<evidence type="ECO:0000313" key="2">
    <source>
        <dbReference type="EMBL" id="CAH2322456.1"/>
    </source>
</evidence>
<dbReference type="InterPro" id="IPR042566">
    <property type="entry name" value="L1_C"/>
</dbReference>
<accession>A0AAD1TD79</accession>
<gene>
    <name evidence="2" type="ORF">PECUL_23A005796</name>
</gene>
<dbReference type="PANTHER" id="PTHR11505">
    <property type="entry name" value="L1 TRANSPOSABLE ELEMENT-RELATED"/>
    <property type="match status" value="1"/>
</dbReference>
<proteinExistence type="inferred from homology"/>